<dbReference type="InterPro" id="IPR036317">
    <property type="entry name" value="Cullin_homology_sf"/>
</dbReference>
<gene>
    <name evidence="9" type="ORF">BMF94_2923</name>
</gene>
<reference evidence="9 10" key="1">
    <citation type="journal article" date="2018" name="Front. Microbiol.">
        <title>Prospects for Fungal Bioremediation of Acidic Radioactive Waste Sites: Characterization and Genome Sequence of Rhodotorula taiwanensis MD1149.</title>
        <authorList>
            <person name="Tkavc R."/>
            <person name="Matrosova V.Y."/>
            <person name="Grichenko O.E."/>
            <person name="Gostincar C."/>
            <person name="Volpe R.P."/>
            <person name="Klimenkova P."/>
            <person name="Gaidamakova E.K."/>
            <person name="Zhou C.E."/>
            <person name="Stewart B.J."/>
            <person name="Lyman M.G."/>
            <person name="Malfatti S.A."/>
            <person name="Rubinfeld B."/>
            <person name="Courtot M."/>
            <person name="Singh J."/>
            <person name="Dalgard C.L."/>
            <person name="Hamilton T."/>
            <person name="Frey K.G."/>
            <person name="Gunde-Cimerman N."/>
            <person name="Dugan L."/>
            <person name="Daly M.J."/>
        </authorList>
    </citation>
    <scope>NUCLEOTIDE SEQUENCE [LARGE SCALE GENOMIC DNA]</scope>
    <source>
        <strain evidence="9 10">MD1149</strain>
    </source>
</reference>
<dbReference type="Proteomes" id="UP000237144">
    <property type="component" value="Unassembled WGS sequence"/>
</dbReference>
<keyword evidence="10" id="KW-1185">Reference proteome</keyword>
<evidence type="ECO:0000256" key="4">
    <source>
        <dbReference type="ARBA" id="ARBA00022786"/>
    </source>
</evidence>
<keyword evidence="2" id="KW-0132">Cell division</keyword>
<dbReference type="SMART" id="SM00182">
    <property type="entry name" value="CULLIN"/>
    <property type="match status" value="1"/>
</dbReference>
<feature type="domain" description="Cullin family profile" evidence="8">
    <location>
        <begin position="420"/>
        <end position="643"/>
    </location>
</feature>
<dbReference type="Pfam" id="PF26557">
    <property type="entry name" value="Cullin_AB"/>
    <property type="match status" value="1"/>
</dbReference>
<dbReference type="SUPFAM" id="SSF46785">
    <property type="entry name" value="Winged helix' DNA-binding domain"/>
    <property type="match status" value="1"/>
</dbReference>
<dbReference type="Pfam" id="PF25773">
    <property type="entry name" value="TPR_ANAPC2"/>
    <property type="match status" value="1"/>
</dbReference>
<dbReference type="Gene3D" id="1.10.10.10">
    <property type="entry name" value="Winged helix-like DNA-binding domain superfamily/Winged helix DNA-binding domain"/>
    <property type="match status" value="1"/>
</dbReference>
<dbReference type="SMART" id="SM01013">
    <property type="entry name" value="APC2"/>
    <property type="match status" value="1"/>
</dbReference>
<dbReference type="GO" id="GO:0070979">
    <property type="term" value="P:protein K11-linked ubiquitination"/>
    <property type="evidence" value="ECO:0007669"/>
    <property type="project" value="TreeGrafter"/>
</dbReference>
<dbReference type="Gene3D" id="1.20.1310.10">
    <property type="entry name" value="Cullin Repeats"/>
    <property type="match status" value="1"/>
</dbReference>
<accession>A0A2S5BBK6</accession>
<dbReference type="STRING" id="741276.A0A2S5BBK6"/>
<evidence type="ECO:0000256" key="1">
    <source>
        <dbReference type="ARBA" id="ARBA00016068"/>
    </source>
</evidence>
<organism evidence="9 10">
    <name type="scientific">Rhodotorula taiwanensis</name>
    <dbReference type="NCBI Taxonomy" id="741276"/>
    <lineage>
        <taxon>Eukaryota</taxon>
        <taxon>Fungi</taxon>
        <taxon>Dikarya</taxon>
        <taxon>Basidiomycota</taxon>
        <taxon>Pucciniomycotina</taxon>
        <taxon>Microbotryomycetes</taxon>
        <taxon>Sporidiobolales</taxon>
        <taxon>Sporidiobolaceae</taxon>
        <taxon>Rhodotorula</taxon>
    </lineage>
</organism>
<evidence type="ECO:0000256" key="6">
    <source>
        <dbReference type="PROSITE-ProRule" id="PRU00330"/>
    </source>
</evidence>
<dbReference type="OrthoDB" id="5581181at2759"/>
<dbReference type="InterPro" id="IPR036388">
    <property type="entry name" value="WH-like_DNA-bd_sf"/>
</dbReference>
<dbReference type="InterPro" id="IPR036390">
    <property type="entry name" value="WH_DNA-bd_sf"/>
</dbReference>
<dbReference type="GO" id="GO:0007091">
    <property type="term" value="P:metaphase/anaphase transition of mitotic cell cycle"/>
    <property type="evidence" value="ECO:0007669"/>
    <property type="project" value="TreeGrafter"/>
</dbReference>
<protein>
    <recommendedName>
        <fullName evidence="1">Anaphase-promoting complex subunit 2</fullName>
    </recommendedName>
</protein>
<keyword evidence="3" id="KW-0498">Mitosis</keyword>
<dbReference type="InterPro" id="IPR044554">
    <property type="entry name" value="ANAPC2"/>
</dbReference>
<proteinExistence type="inferred from homology"/>
<dbReference type="PANTHER" id="PTHR45957:SF1">
    <property type="entry name" value="ANAPHASE-PROMOTING COMPLEX SUBUNIT 2"/>
    <property type="match status" value="1"/>
</dbReference>
<keyword evidence="4" id="KW-0833">Ubl conjugation pathway</keyword>
<comment type="similarity">
    <text evidence="6">Belongs to the cullin family.</text>
</comment>
<dbReference type="PANTHER" id="PTHR45957">
    <property type="entry name" value="ANAPHASE-PROMOTING COMPLEX SUBUNIT 2"/>
    <property type="match status" value="1"/>
</dbReference>
<comment type="caution">
    <text evidence="9">The sequence shown here is derived from an EMBL/GenBank/DDBJ whole genome shotgun (WGS) entry which is preliminary data.</text>
</comment>
<evidence type="ECO:0000313" key="9">
    <source>
        <dbReference type="EMBL" id="POY74111.1"/>
    </source>
</evidence>
<evidence type="ECO:0000259" key="8">
    <source>
        <dbReference type="PROSITE" id="PS50069"/>
    </source>
</evidence>
<dbReference type="PROSITE" id="PS50069">
    <property type="entry name" value="CULLIN_2"/>
    <property type="match status" value="1"/>
</dbReference>
<dbReference type="SUPFAM" id="SSF75632">
    <property type="entry name" value="Cullin homology domain"/>
    <property type="match status" value="1"/>
</dbReference>
<sequence length="762" mass="85311">MEADILQAWQSATFEVSRLPAQLVDIAEAWSTATEALDPKQDWMARYGPAASLKLVLRRELDVLKAAGLVDDLFAWYLEEMQAAFALVAVEVESHLDRFEAASQPEKLPCMLNLLNDVGVWITRWQAPVTNVFEHVASQSATSSAKTSTFRKAFLAGLYAVFPPRFVPAFRAFLRILLTYDSPSQAFLASYPRVMATLITILDRYDPILFALIYEEIEGKVARECQAQFAEKKLDALVRWLNGTGEEGGMATGVMGWVSGLYAGGERRGGGDEAKKFLKPTFSRFEYHIHKILCALRTTDLFDMIVAYPASLPALEDLKVCLQKTDQRSALVARLRTDIAVRLLQPGVDTRDIITTYISTIRCLRVVDPAGVLLSRVADPIRHYLRSRTDTIRCIVASLIEEGNPLFVELSSSDARLVSDSRDEAENYTDPKWTPDPIDAPTNYRKSKGADVIQLLVSIYDTKDVFVKELQVLLAQRLLAIRDYALEKETQNLQTLKTRFGEQALQGCEVMLKDLQDSKQLDVEVHARLPTVPLHATIVSRLFWPSFQPTPLRLPGQLGRAQAAYERAFSASKSYKRLRWMPQLGNVNMTIELRDRTVTTDATPLQAAIIELFDKQDTWTSENLTQELKVTDAGTMRNALYFWSNLGVLASMPDDLWRLQEEQHAQAGSAEAAPVHVMEDEQAAVQSVADKQVEEMRVFWQYIQGMLTNLGALPLTRIHSTLNMLAPGYKGKTVDELTALLDKVAAEGLVTKTASGSWKIVK</sequence>
<dbReference type="Pfam" id="PF08672">
    <property type="entry name" value="ANAPC2"/>
    <property type="match status" value="1"/>
</dbReference>
<dbReference type="InterPro" id="IPR016158">
    <property type="entry name" value="Cullin_homology"/>
</dbReference>
<dbReference type="AlphaFoldDB" id="A0A2S5BBK6"/>
<dbReference type="InterPro" id="IPR057975">
    <property type="entry name" value="TPR_ANAPC2"/>
</dbReference>
<name>A0A2S5BBK6_9BASI</name>
<evidence type="ECO:0000256" key="5">
    <source>
        <dbReference type="ARBA" id="ARBA00023306"/>
    </source>
</evidence>
<dbReference type="Gene3D" id="3.30.230.130">
    <property type="entry name" value="Cullin, Chain C, Domain 2"/>
    <property type="match status" value="1"/>
</dbReference>
<evidence type="ECO:0000256" key="7">
    <source>
        <dbReference type="SAM" id="MobiDB-lite"/>
    </source>
</evidence>
<evidence type="ECO:0000256" key="3">
    <source>
        <dbReference type="ARBA" id="ARBA00022776"/>
    </source>
</evidence>
<feature type="region of interest" description="Disordered" evidence="7">
    <location>
        <begin position="421"/>
        <end position="440"/>
    </location>
</feature>
<dbReference type="GO" id="GO:0006511">
    <property type="term" value="P:ubiquitin-dependent protein catabolic process"/>
    <property type="evidence" value="ECO:0007669"/>
    <property type="project" value="InterPro"/>
</dbReference>
<evidence type="ECO:0000256" key="2">
    <source>
        <dbReference type="ARBA" id="ARBA00022618"/>
    </source>
</evidence>
<dbReference type="GO" id="GO:0005680">
    <property type="term" value="C:anaphase-promoting complex"/>
    <property type="evidence" value="ECO:0007669"/>
    <property type="project" value="TreeGrafter"/>
</dbReference>
<evidence type="ECO:0000313" key="10">
    <source>
        <dbReference type="Proteomes" id="UP000237144"/>
    </source>
</evidence>
<dbReference type="GO" id="GO:0031625">
    <property type="term" value="F:ubiquitin protein ligase binding"/>
    <property type="evidence" value="ECO:0007669"/>
    <property type="project" value="InterPro"/>
</dbReference>
<keyword evidence="5" id="KW-0131">Cell cycle</keyword>
<dbReference type="InterPro" id="IPR059120">
    <property type="entry name" value="Cullin-like_AB"/>
</dbReference>
<dbReference type="GO" id="GO:0051301">
    <property type="term" value="P:cell division"/>
    <property type="evidence" value="ECO:0007669"/>
    <property type="project" value="UniProtKB-KW"/>
</dbReference>
<dbReference type="InterPro" id="IPR014786">
    <property type="entry name" value="ANAPC2_C"/>
</dbReference>
<dbReference type="EMBL" id="PJQD01000029">
    <property type="protein sequence ID" value="POY74111.1"/>
    <property type="molecule type" value="Genomic_DNA"/>
</dbReference>